<reference evidence="3 4" key="1">
    <citation type="submission" date="2023-09" db="EMBL/GenBank/DDBJ databases">
        <title>Pyrofollis japonicus gen. nov. sp. nov., a novel member of the family Pyrodictiaceae isolated from the Iheya North hydrothermal field.</title>
        <authorList>
            <person name="Miyazaki U."/>
            <person name="Sanari M."/>
            <person name="Tame A."/>
            <person name="Kitajima M."/>
            <person name="Okamoto A."/>
            <person name="Sawayama S."/>
            <person name="Miyazaki J."/>
            <person name="Takai K."/>
            <person name="Nakagawa S."/>
        </authorList>
    </citation>
    <scope>NUCLEOTIDE SEQUENCE [LARGE SCALE GENOMIC DNA]</scope>
    <source>
        <strain evidence="3 4">AV2</strain>
    </source>
</reference>
<keyword evidence="4" id="KW-1185">Reference proteome</keyword>
<accession>A0ABM8ISK2</accession>
<evidence type="ECO:0008006" key="5">
    <source>
        <dbReference type="Google" id="ProtNLM"/>
    </source>
</evidence>
<feature type="region of interest" description="Disordered" evidence="1">
    <location>
        <begin position="192"/>
        <end position="216"/>
    </location>
</feature>
<gene>
    <name evidence="3" type="ORF">PABY_01070</name>
</gene>
<evidence type="ECO:0000313" key="3">
    <source>
        <dbReference type="EMBL" id="BES80540.1"/>
    </source>
</evidence>
<keyword evidence="2" id="KW-1133">Transmembrane helix</keyword>
<evidence type="ECO:0000256" key="2">
    <source>
        <dbReference type="SAM" id="Phobius"/>
    </source>
</evidence>
<dbReference type="GeneID" id="89288128"/>
<keyword evidence="2" id="KW-0812">Transmembrane</keyword>
<evidence type="ECO:0000313" key="4">
    <source>
        <dbReference type="Proteomes" id="UP001341135"/>
    </source>
</evidence>
<protein>
    <recommendedName>
        <fullName evidence="5">MotA/TolQ/ExbB proton channel domain-containing protein</fullName>
    </recommendedName>
</protein>
<feature type="transmembrane region" description="Helical" evidence="2">
    <location>
        <begin position="101"/>
        <end position="124"/>
    </location>
</feature>
<evidence type="ECO:0000256" key="1">
    <source>
        <dbReference type="SAM" id="MobiDB-lite"/>
    </source>
</evidence>
<dbReference type="Proteomes" id="UP001341135">
    <property type="component" value="Chromosome"/>
</dbReference>
<proteinExistence type="predicted"/>
<dbReference type="EMBL" id="AP028907">
    <property type="protein sequence ID" value="BES80540.1"/>
    <property type="molecule type" value="Genomic_DNA"/>
</dbReference>
<feature type="compositionally biased region" description="Basic and acidic residues" evidence="1">
    <location>
        <begin position="198"/>
        <end position="216"/>
    </location>
</feature>
<organism evidence="3 4">
    <name type="scientific">Pyrodictium abyssi</name>
    <dbReference type="NCBI Taxonomy" id="54256"/>
    <lineage>
        <taxon>Archaea</taxon>
        <taxon>Thermoproteota</taxon>
        <taxon>Thermoprotei</taxon>
        <taxon>Desulfurococcales</taxon>
        <taxon>Pyrodictiaceae</taxon>
        <taxon>Pyrodictium</taxon>
    </lineage>
</organism>
<dbReference type="RefSeq" id="WP_338250867.1">
    <property type="nucleotide sequence ID" value="NZ_AP028907.1"/>
</dbReference>
<keyword evidence="2" id="KW-0472">Membrane</keyword>
<name>A0ABM8ISK2_9CREN</name>
<sequence length="216" mass="21993">MLVSRLAALQGALAFTSLLALLAVATAPTGPLLARVAEFLVAASVVSALSTWMMARSFSEALSRALSKVSSVPVKQLGPRGATDAAIVAQSVAGLEQVASLWPVAAAGLGAAGIVTSILSYYMARRGCRALIRLAERLGAEPPCRSPPGLSVAAASSITLMGLGASALLVAPSYHRVAECIEATGAAIEEQLRTAQAESREQEGNGGRDDAAEVQP</sequence>